<evidence type="ECO:0000256" key="1">
    <source>
        <dbReference type="ARBA" id="ARBA00004141"/>
    </source>
</evidence>
<dbReference type="Pfam" id="PF01284">
    <property type="entry name" value="MARVEL"/>
    <property type="match status" value="1"/>
</dbReference>
<evidence type="ECO:0000256" key="3">
    <source>
        <dbReference type="ARBA" id="ARBA00022989"/>
    </source>
</evidence>
<evidence type="ECO:0000256" key="2">
    <source>
        <dbReference type="ARBA" id="ARBA00022692"/>
    </source>
</evidence>
<feature type="transmembrane region" description="Helical" evidence="7">
    <location>
        <begin position="146"/>
        <end position="172"/>
    </location>
</feature>
<dbReference type="PROSITE" id="PS51225">
    <property type="entry name" value="MARVEL"/>
    <property type="match status" value="1"/>
</dbReference>
<protein>
    <recommendedName>
        <fullName evidence="8">MARVEL domain-containing protein</fullName>
    </recommendedName>
</protein>
<feature type="transmembrane region" description="Helical" evidence="7">
    <location>
        <begin position="68"/>
        <end position="89"/>
    </location>
</feature>
<keyword evidence="3 7" id="KW-1133">Transmembrane helix</keyword>
<dbReference type="PANTHER" id="PTHR22776:SF28">
    <property type="entry name" value="MARVEL DOMAIN-CONTAINING PROTEIN 1"/>
    <property type="match status" value="1"/>
</dbReference>
<comment type="subcellular location">
    <subcellularLocation>
        <location evidence="1">Membrane</location>
        <topology evidence="1">Multi-pass membrane protein</topology>
    </subcellularLocation>
</comment>
<dbReference type="GO" id="GO:0042552">
    <property type="term" value="P:myelination"/>
    <property type="evidence" value="ECO:0007669"/>
    <property type="project" value="TreeGrafter"/>
</dbReference>
<sequence length="182" mass="19912">MPPPAYPPPPSHPPPPAHPPPQAATSSLRVNRAFLRSFLGVLRVLQLLAGAALWITIACKKYEGAIHFVLFVAVLFWLLTIALYLLTLLDRQDLVPLVGGDRWLSTNAAHDTLATCLQAAAAGIMVHKTLKHEYCSVVSYKYDCLYHIYLAASFFAGLCCLLYLLSAVACFCKKCRGSQGIL</sequence>
<dbReference type="InterPro" id="IPR050578">
    <property type="entry name" value="MARVEL-CKLF_proteins"/>
</dbReference>
<evidence type="ECO:0000259" key="8">
    <source>
        <dbReference type="PROSITE" id="PS51225"/>
    </source>
</evidence>
<evidence type="ECO:0000313" key="10">
    <source>
        <dbReference type="Proteomes" id="UP001066276"/>
    </source>
</evidence>
<evidence type="ECO:0000313" key="9">
    <source>
        <dbReference type="EMBL" id="KAJ1141009.1"/>
    </source>
</evidence>
<feature type="domain" description="MARVEL" evidence="8">
    <location>
        <begin position="34"/>
        <end position="175"/>
    </location>
</feature>
<dbReference type="GO" id="GO:0016020">
    <property type="term" value="C:membrane"/>
    <property type="evidence" value="ECO:0007669"/>
    <property type="project" value="UniProtKB-SubCell"/>
</dbReference>
<reference evidence="9" key="1">
    <citation type="journal article" date="2022" name="bioRxiv">
        <title>Sequencing and chromosome-scale assembly of the giantPleurodeles waltlgenome.</title>
        <authorList>
            <person name="Brown T."/>
            <person name="Elewa A."/>
            <person name="Iarovenko S."/>
            <person name="Subramanian E."/>
            <person name="Araus A.J."/>
            <person name="Petzold A."/>
            <person name="Susuki M."/>
            <person name="Suzuki K.-i.T."/>
            <person name="Hayashi T."/>
            <person name="Toyoda A."/>
            <person name="Oliveira C."/>
            <person name="Osipova E."/>
            <person name="Leigh N.D."/>
            <person name="Simon A."/>
            <person name="Yun M.H."/>
        </authorList>
    </citation>
    <scope>NUCLEOTIDE SEQUENCE</scope>
    <source>
        <strain evidence="9">20211129_DDA</strain>
        <tissue evidence="9">Liver</tissue>
    </source>
</reference>
<dbReference type="AlphaFoldDB" id="A0AAV7QMQ2"/>
<dbReference type="InterPro" id="IPR008253">
    <property type="entry name" value="Marvel"/>
</dbReference>
<name>A0AAV7QMQ2_PLEWA</name>
<accession>A0AAV7QMQ2</accession>
<keyword evidence="2 5" id="KW-0812">Transmembrane</keyword>
<evidence type="ECO:0000256" key="7">
    <source>
        <dbReference type="SAM" id="Phobius"/>
    </source>
</evidence>
<feature type="compositionally biased region" description="Pro residues" evidence="6">
    <location>
        <begin position="1"/>
        <end position="22"/>
    </location>
</feature>
<dbReference type="EMBL" id="JANPWB010000010">
    <property type="protein sequence ID" value="KAJ1141009.1"/>
    <property type="molecule type" value="Genomic_DNA"/>
</dbReference>
<feature type="transmembrane region" description="Helical" evidence="7">
    <location>
        <begin position="34"/>
        <end position="56"/>
    </location>
</feature>
<evidence type="ECO:0000256" key="6">
    <source>
        <dbReference type="SAM" id="MobiDB-lite"/>
    </source>
</evidence>
<gene>
    <name evidence="9" type="ORF">NDU88_007346</name>
</gene>
<keyword evidence="4 5" id="KW-0472">Membrane</keyword>
<dbReference type="PANTHER" id="PTHR22776">
    <property type="entry name" value="MARVEL-CONTAINING POTENTIAL LIPID RAFT-ASSOCIATED PROTEIN"/>
    <property type="match status" value="1"/>
</dbReference>
<evidence type="ECO:0000256" key="5">
    <source>
        <dbReference type="PROSITE-ProRule" id="PRU00581"/>
    </source>
</evidence>
<feature type="region of interest" description="Disordered" evidence="6">
    <location>
        <begin position="1"/>
        <end position="24"/>
    </location>
</feature>
<comment type="caution">
    <text evidence="9">The sequence shown here is derived from an EMBL/GenBank/DDBJ whole genome shotgun (WGS) entry which is preliminary data.</text>
</comment>
<keyword evidence="10" id="KW-1185">Reference proteome</keyword>
<proteinExistence type="predicted"/>
<dbReference type="Proteomes" id="UP001066276">
    <property type="component" value="Chromosome 6"/>
</dbReference>
<organism evidence="9 10">
    <name type="scientific">Pleurodeles waltl</name>
    <name type="common">Iberian ribbed newt</name>
    <dbReference type="NCBI Taxonomy" id="8319"/>
    <lineage>
        <taxon>Eukaryota</taxon>
        <taxon>Metazoa</taxon>
        <taxon>Chordata</taxon>
        <taxon>Craniata</taxon>
        <taxon>Vertebrata</taxon>
        <taxon>Euteleostomi</taxon>
        <taxon>Amphibia</taxon>
        <taxon>Batrachia</taxon>
        <taxon>Caudata</taxon>
        <taxon>Salamandroidea</taxon>
        <taxon>Salamandridae</taxon>
        <taxon>Pleurodelinae</taxon>
        <taxon>Pleurodeles</taxon>
    </lineage>
</organism>
<evidence type="ECO:0000256" key="4">
    <source>
        <dbReference type="ARBA" id="ARBA00023136"/>
    </source>
</evidence>
<dbReference type="GO" id="GO:0019911">
    <property type="term" value="F:structural constituent of myelin sheath"/>
    <property type="evidence" value="ECO:0007669"/>
    <property type="project" value="TreeGrafter"/>
</dbReference>